<evidence type="ECO:0000313" key="2">
    <source>
        <dbReference type="Proteomes" id="UP000250235"/>
    </source>
</evidence>
<sequence>MQNCIKIYYNNRVHIEFKKFLSPFWFALSWPLLRAVQISLLLLSSALELIFPALELVRARLFITLSRSLH</sequence>
<dbReference type="Proteomes" id="UP000250235">
    <property type="component" value="Unassembled WGS sequence"/>
</dbReference>
<dbReference type="EMBL" id="KV005235">
    <property type="protein sequence ID" value="KZV34132.1"/>
    <property type="molecule type" value="Genomic_DNA"/>
</dbReference>
<name>A0A2Z7BIE3_9LAMI</name>
<accession>A0A2Z7BIE3</accession>
<proteinExistence type="predicted"/>
<reference evidence="1 2" key="1">
    <citation type="journal article" date="2015" name="Proc. Natl. Acad. Sci. U.S.A.">
        <title>The resurrection genome of Boea hygrometrica: A blueprint for survival of dehydration.</title>
        <authorList>
            <person name="Xiao L."/>
            <person name="Yang G."/>
            <person name="Zhang L."/>
            <person name="Yang X."/>
            <person name="Zhao S."/>
            <person name="Ji Z."/>
            <person name="Zhou Q."/>
            <person name="Hu M."/>
            <person name="Wang Y."/>
            <person name="Chen M."/>
            <person name="Xu Y."/>
            <person name="Jin H."/>
            <person name="Xiao X."/>
            <person name="Hu G."/>
            <person name="Bao F."/>
            <person name="Hu Y."/>
            <person name="Wan P."/>
            <person name="Li L."/>
            <person name="Deng X."/>
            <person name="Kuang T."/>
            <person name="Xiang C."/>
            <person name="Zhu J.K."/>
            <person name="Oliver M.J."/>
            <person name="He Y."/>
        </authorList>
    </citation>
    <scope>NUCLEOTIDE SEQUENCE [LARGE SCALE GENOMIC DNA]</scope>
    <source>
        <strain evidence="2">cv. XS01</strain>
    </source>
</reference>
<gene>
    <name evidence="1" type="ORF">F511_42439</name>
</gene>
<organism evidence="1 2">
    <name type="scientific">Dorcoceras hygrometricum</name>
    <dbReference type="NCBI Taxonomy" id="472368"/>
    <lineage>
        <taxon>Eukaryota</taxon>
        <taxon>Viridiplantae</taxon>
        <taxon>Streptophyta</taxon>
        <taxon>Embryophyta</taxon>
        <taxon>Tracheophyta</taxon>
        <taxon>Spermatophyta</taxon>
        <taxon>Magnoliopsida</taxon>
        <taxon>eudicotyledons</taxon>
        <taxon>Gunneridae</taxon>
        <taxon>Pentapetalae</taxon>
        <taxon>asterids</taxon>
        <taxon>lamiids</taxon>
        <taxon>Lamiales</taxon>
        <taxon>Gesneriaceae</taxon>
        <taxon>Didymocarpoideae</taxon>
        <taxon>Trichosporeae</taxon>
        <taxon>Loxocarpinae</taxon>
        <taxon>Dorcoceras</taxon>
    </lineage>
</organism>
<keyword evidence="2" id="KW-1185">Reference proteome</keyword>
<protein>
    <submittedName>
        <fullName evidence="1">Uncharacterized protein</fullName>
    </submittedName>
</protein>
<evidence type="ECO:0000313" key="1">
    <source>
        <dbReference type="EMBL" id="KZV34132.1"/>
    </source>
</evidence>
<dbReference type="AlphaFoldDB" id="A0A2Z7BIE3"/>